<sequence>MNKITESAIEKFTIEMLEKSGYQYRWFRKKSVTDFCKKY</sequence>
<proteinExistence type="predicted"/>
<organism evidence="1">
    <name type="scientific">uncultured Desulfobacterium sp</name>
    <dbReference type="NCBI Taxonomy" id="201089"/>
    <lineage>
        <taxon>Bacteria</taxon>
        <taxon>Pseudomonadati</taxon>
        <taxon>Thermodesulfobacteriota</taxon>
        <taxon>Desulfobacteria</taxon>
        <taxon>Desulfobacterales</taxon>
        <taxon>Desulfobacteriaceae</taxon>
        <taxon>Desulfobacterium</taxon>
        <taxon>environmental samples</taxon>
    </lineage>
</organism>
<dbReference type="AlphaFoldDB" id="E1YKM3"/>
<dbReference type="EMBL" id="FR695877">
    <property type="protein sequence ID" value="CBX30656.1"/>
    <property type="molecule type" value="Genomic_DNA"/>
</dbReference>
<name>E1YKM3_9BACT</name>
<accession>E1YKM3</accession>
<protein>
    <submittedName>
        <fullName evidence="1">Uncharacterized protein</fullName>
    </submittedName>
</protein>
<evidence type="ECO:0000313" key="1">
    <source>
        <dbReference type="EMBL" id="CBX30656.1"/>
    </source>
</evidence>
<reference evidence="1" key="1">
    <citation type="journal article" date="2011" name="Environ. Microbiol.">
        <title>Genomic insights into the metabolic potential of the polycyclic aromatic hydrocarbon degrading sulfate-reducing Deltaproteobacterium N47.</title>
        <authorList>
            <person name="Bergmann F."/>
            <person name="Selesi D."/>
            <person name="Weinmaier T."/>
            <person name="Tischler P."/>
            <person name="Rattei T."/>
            <person name="Meckenstock R.U."/>
        </authorList>
    </citation>
    <scope>NUCLEOTIDE SEQUENCE</scope>
</reference>
<gene>
    <name evidence="1" type="ORF">N47_E41680</name>
</gene>